<reference evidence="2" key="1">
    <citation type="submission" date="2022-07" db="EMBL/GenBank/DDBJ databases">
        <title>Draft genome sequence of Zalerion maritima ATCC 34329, a (micro)plastics degrading marine fungus.</title>
        <authorList>
            <person name="Paco A."/>
            <person name="Goncalves M.F.M."/>
            <person name="Rocha-Santos T.A.P."/>
            <person name="Alves A."/>
        </authorList>
    </citation>
    <scope>NUCLEOTIDE SEQUENCE</scope>
    <source>
        <strain evidence="2">ATCC 34329</strain>
    </source>
</reference>
<dbReference type="Proteomes" id="UP001201980">
    <property type="component" value="Unassembled WGS sequence"/>
</dbReference>
<dbReference type="AlphaFoldDB" id="A0AAD5RVM7"/>
<evidence type="ECO:0000313" key="2">
    <source>
        <dbReference type="EMBL" id="KAJ2904161.1"/>
    </source>
</evidence>
<sequence>MPPTVPSRRPQCRHGHLPGPFEAQRRLGKRRLVEIQPSTPTIFLSFLNLRTPDDLIELEWTPPKSLAVFSPPPLPPPKQHIFTPWIGKFLREKDDGPVDSIPKQLAPEEKILRLASKVVASLDSKQTPNHWKTEFEGLCRTLKSELSTGQVSPAVAEAVFTRASKALSGYCKRSHAHGNVDCAWLSLCSSLVKGATACVGQGPGCFSPELWNDILYRLSSLSYVPLVTELFTLLIRTTPREAFPKVTGGANALLKKLLEVQEVQICRRITTDLGHADNWEGKTRQTVLELEGHLLQIGPRPIPLRRRYRCLLNATTAARFYTSRLLAPFFFTHYSIVGSIAEAINESPSGWPNPDTIESTSRYLLSTTCYQAPYDRHTRFQWVLLLARVSRVGKNVLFRTVQLLFRRDPHKSGSVTASKISELLLSQWISKNHLEWPELVRLKMNSSLAQRGGLAFLCRTIVETQPHWRARARLKNLYRFLRDIGARFALVKSFRLANDEGYVKTLLTLIPVLKDEKLADQLRAMLVAMRSPKLATTVWDTPSGKSMNQHLLINLRHILSALGIPSSRHATIRKSRKKSQLIDANIVVVEHIITVLGNAPSHMNRRAFRAAWRCFRFLRAYKVEIKPHLLVSLFRLASASIKEGHCGRPTRVASETTEEAAYGTETAIEIEVSLKQPSSPIAFLRSPVSTTEFCKGQILGAYYTRYRAYGGRRSQTQVASNGGKTWAWVKQAILIYLISILSSRMVGKGCW</sequence>
<dbReference type="EMBL" id="JAKWBI020000061">
    <property type="protein sequence ID" value="KAJ2904161.1"/>
    <property type="molecule type" value="Genomic_DNA"/>
</dbReference>
<organism evidence="2 3">
    <name type="scientific">Zalerion maritima</name>
    <dbReference type="NCBI Taxonomy" id="339359"/>
    <lineage>
        <taxon>Eukaryota</taxon>
        <taxon>Fungi</taxon>
        <taxon>Dikarya</taxon>
        <taxon>Ascomycota</taxon>
        <taxon>Pezizomycotina</taxon>
        <taxon>Sordariomycetes</taxon>
        <taxon>Lulworthiomycetidae</taxon>
        <taxon>Lulworthiales</taxon>
        <taxon>Lulworthiaceae</taxon>
        <taxon>Zalerion</taxon>
    </lineage>
</organism>
<name>A0AAD5RVM7_9PEZI</name>
<protein>
    <submittedName>
        <fullName evidence="2">Uncharacterized protein</fullName>
    </submittedName>
</protein>
<evidence type="ECO:0000256" key="1">
    <source>
        <dbReference type="SAM" id="MobiDB-lite"/>
    </source>
</evidence>
<accession>A0AAD5RVM7</accession>
<gene>
    <name evidence="2" type="ORF">MKZ38_008782</name>
</gene>
<keyword evidence="3" id="KW-1185">Reference proteome</keyword>
<feature type="region of interest" description="Disordered" evidence="1">
    <location>
        <begin position="1"/>
        <end position="21"/>
    </location>
</feature>
<comment type="caution">
    <text evidence="2">The sequence shown here is derived from an EMBL/GenBank/DDBJ whole genome shotgun (WGS) entry which is preliminary data.</text>
</comment>
<evidence type="ECO:0000313" key="3">
    <source>
        <dbReference type="Proteomes" id="UP001201980"/>
    </source>
</evidence>
<proteinExistence type="predicted"/>